<protein>
    <submittedName>
        <fullName evidence="2">Uncharacterized protein</fullName>
    </submittedName>
</protein>
<proteinExistence type="predicted"/>
<sequence>MGISNDIQLLLRLLSLERLLVALLLLQFQVMGTVRLRSDRDKQQKSKEENSKHNSRSRGVSTRLLSEGSGKDAKLGEPEGNLNREKASKVENRYESLGNRNRIAE</sequence>
<name>A0A540NLV3_MALBA</name>
<feature type="compositionally biased region" description="Basic and acidic residues" evidence="1">
    <location>
        <begin position="69"/>
        <end position="94"/>
    </location>
</feature>
<accession>A0A540NLV3</accession>
<evidence type="ECO:0000313" key="3">
    <source>
        <dbReference type="Proteomes" id="UP000315295"/>
    </source>
</evidence>
<dbReference type="Proteomes" id="UP000315295">
    <property type="component" value="Unassembled WGS sequence"/>
</dbReference>
<keyword evidence="3" id="KW-1185">Reference proteome</keyword>
<dbReference type="EMBL" id="VIEB01000024">
    <property type="protein sequence ID" value="TQE12006.1"/>
    <property type="molecule type" value="Genomic_DNA"/>
</dbReference>
<comment type="caution">
    <text evidence="2">The sequence shown here is derived from an EMBL/GenBank/DDBJ whole genome shotgun (WGS) entry which is preliminary data.</text>
</comment>
<gene>
    <name evidence="2" type="ORF">C1H46_002400</name>
</gene>
<feature type="region of interest" description="Disordered" evidence="1">
    <location>
        <begin position="36"/>
        <end position="105"/>
    </location>
</feature>
<dbReference type="AlphaFoldDB" id="A0A540NLV3"/>
<feature type="compositionally biased region" description="Basic and acidic residues" evidence="1">
    <location>
        <begin position="36"/>
        <end position="52"/>
    </location>
</feature>
<reference evidence="2 3" key="1">
    <citation type="journal article" date="2019" name="G3 (Bethesda)">
        <title>Sequencing of a Wild Apple (Malus baccata) Genome Unravels the Differences Between Cultivated and Wild Apple Species Regarding Disease Resistance and Cold Tolerance.</title>
        <authorList>
            <person name="Chen X."/>
        </authorList>
    </citation>
    <scope>NUCLEOTIDE SEQUENCE [LARGE SCALE GENOMIC DNA]</scope>
    <source>
        <strain evidence="3">cv. Shandingzi</strain>
        <tissue evidence="2">Leaves</tissue>
    </source>
</reference>
<dbReference type="STRING" id="106549.A0A540NLV3"/>
<organism evidence="2 3">
    <name type="scientific">Malus baccata</name>
    <name type="common">Siberian crab apple</name>
    <name type="synonym">Pyrus baccata</name>
    <dbReference type="NCBI Taxonomy" id="106549"/>
    <lineage>
        <taxon>Eukaryota</taxon>
        <taxon>Viridiplantae</taxon>
        <taxon>Streptophyta</taxon>
        <taxon>Embryophyta</taxon>
        <taxon>Tracheophyta</taxon>
        <taxon>Spermatophyta</taxon>
        <taxon>Magnoliopsida</taxon>
        <taxon>eudicotyledons</taxon>
        <taxon>Gunneridae</taxon>
        <taxon>Pentapetalae</taxon>
        <taxon>rosids</taxon>
        <taxon>fabids</taxon>
        <taxon>Rosales</taxon>
        <taxon>Rosaceae</taxon>
        <taxon>Amygdaloideae</taxon>
        <taxon>Maleae</taxon>
        <taxon>Malus</taxon>
    </lineage>
</organism>
<evidence type="ECO:0000313" key="2">
    <source>
        <dbReference type="EMBL" id="TQE12006.1"/>
    </source>
</evidence>
<evidence type="ECO:0000256" key="1">
    <source>
        <dbReference type="SAM" id="MobiDB-lite"/>
    </source>
</evidence>